<dbReference type="PANTHER" id="PTHR44936">
    <property type="entry name" value="SENSOR PROTEIN CREC"/>
    <property type="match status" value="1"/>
</dbReference>
<keyword evidence="11" id="KW-0067">ATP-binding</keyword>
<dbReference type="SMART" id="SM00387">
    <property type="entry name" value="HATPase_c"/>
    <property type="match status" value="1"/>
</dbReference>
<sequence>MRSFRARIIALLIIAIALVVTLATIAALSVLGAPKLSNIIDPLAQEIAALATLAERDPEGIATTKLTVRTAPIRGRPDPPLSDALTAALAELGSARTAKVSEVDPDGPLVVSVELSQGRWLITPIPRLGPPPGGGIVFVGWMALIVIGTAGVAAFAASKVTRPLKMIEAAVATVSPDGVLPHVPEAGPLELRATAHALNRLSARLKLAMESRVRLVAAAGHDLRTPMTRMRLRAEFLPEEERHKWLADLEELDQIADSAIRLVREEVTQDGAEPVRIDRIVGEIVEELTILGMPVEAPILEPAKVEARPLALKRALRNLIINAATHGHGATVRVELHGTRAVMLVTDEGPGIPEAMIGQVFEPFFRADQGRRKSMPGAGLGMAIAKEIVERFGGAIGVTNRSPHGLMQTVSFPAVDVVSEPAVRRTVTAPLVWPAHTG</sequence>
<evidence type="ECO:0000313" key="18">
    <source>
        <dbReference type="EMBL" id="MBJ3778444.1"/>
    </source>
</evidence>
<evidence type="ECO:0000256" key="12">
    <source>
        <dbReference type="ARBA" id="ARBA00022989"/>
    </source>
</evidence>
<dbReference type="GO" id="GO:0000155">
    <property type="term" value="F:phosphorelay sensor kinase activity"/>
    <property type="evidence" value="ECO:0007669"/>
    <property type="project" value="InterPro"/>
</dbReference>
<evidence type="ECO:0000313" key="19">
    <source>
        <dbReference type="Proteomes" id="UP000609531"/>
    </source>
</evidence>
<keyword evidence="7" id="KW-0808">Transferase</keyword>
<dbReference type="PROSITE" id="PS50109">
    <property type="entry name" value="HIS_KIN"/>
    <property type="match status" value="1"/>
</dbReference>
<dbReference type="AlphaFoldDB" id="A0A934IKR1"/>
<dbReference type="Gene3D" id="3.30.565.10">
    <property type="entry name" value="Histidine kinase-like ATPase, C-terminal domain"/>
    <property type="match status" value="1"/>
</dbReference>
<gene>
    <name evidence="18" type="ORF">JCR33_22280</name>
</gene>
<dbReference type="Pfam" id="PF00672">
    <property type="entry name" value="HAMP"/>
    <property type="match status" value="1"/>
</dbReference>
<evidence type="ECO:0000256" key="6">
    <source>
        <dbReference type="ARBA" id="ARBA00022553"/>
    </source>
</evidence>
<dbReference type="InterPro" id="IPR003594">
    <property type="entry name" value="HATPase_dom"/>
</dbReference>
<comment type="subcellular location">
    <subcellularLocation>
        <location evidence="2">Cell inner membrane</location>
        <topology evidence="2">Multi-pass membrane protein</topology>
    </subcellularLocation>
</comment>
<feature type="domain" description="HAMP" evidence="17">
    <location>
        <begin position="158"/>
        <end position="210"/>
    </location>
</feature>
<proteinExistence type="predicted"/>
<dbReference type="Proteomes" id="UP000609531">
    <property type="component" value="Unassembled WGS sequence"/>
</dbReference>
<dbReference type="InterPro" id="IPR005467">
    <property type="entry name" value="His_kinase_dom"/>
</dbReference>
<comment type="catalytic activity">
    <reaction evidence="1">
        <text>ATP + protein L-histidine = ADP + protein N-phospho-L-histidine.</text>
        <dbReference type="EC" id="2.7.13.3"/>
    </reaction>
</comment>
<keyword evidence="19" id="KW-1185">Reference proteome</keyword>
<feature type="domain" description="Histidine kinase" evidence="16">
    <location>
        <begin position="218"/>
        <end position="416"/>
    </location>
</feature>
<dbReference type="SUPFAM" id="SSF55874">
    <property type="entry name" value="ATPase domain of HSP90 chaperone/DNA topoisomerase II/histidine kinase"/>
    <property type="match status" value="1"/>
</dbReference>
<comment type="caution">
    <text evidence="18">The sequence shown here is derived from an EMBL/GenBank/DDBJ whole genome shotgun (WGS) entry which is preliminary data.</text>
</comment>
<dbReference type="CDD" id="cd00082">
    <property type="entry name" value="HisKA"/>
    <property type="match status" value="1"/>
</dbReference>
<keyword evidence="13" id="KW-0902">Two-component regulatory system</keyword>
<evidence type="ECO:0000256" key="9">
    <source>
        <dbReference type="ARBA" id="ARBA00022741"/>
    </source>
</evidence>
<evidence type="ECO:0000256" key="4">
    <source>
        <dbReference type="ARBA" id="ARBA00022475"/>
    </source>
</evidence>
<dbReference type="Gene3D" id="1.10.287.130">
    <property type="match status" value="1"/>
</dbReference>
<dbReference type="EC" id="2.7.13.3" evidence="3"/>
<dbReference type="PROSITE" id="PS50885">
    <property type="entry name" value="HAMP"/>
    <property type="match status" value="1"/>
</dbReference>
<evidence type="ECO:0000256" key="5">
    <source>
        <dbReference type="ARBA" id="ARBA00022519"/>
    </source>
</evidence>
<dbReference type="SMART" id="SM00304">
    <property type="entry name" value="HAMP"/>
    <property type="match status" value="1"/>
</dbReference>
<dbReference type="InterPro" id="IPR050980">
    <property type="entry name" value="2C_sensor_his_kinase"/>
</dbReference>
<dbReference type="InterPro" id="IPR003660">
    <property type="entry name" value="HAMP_dom"/>
</dbReference>
<dbReference type="GO" id="GO:0005524">
    <property type="term" value="F:ATP binding"/>
    <property type="evidence" value="ECO:0007669"/>
    <property type="project" value="UniProtKB-KW"/>
</dbReference>
<evidence type="ECO:0000256" key="2">
    <source>
        <dbReference type="ARBA" id="ARBA00004429"/>
    </source>
</evidence>
<evidence type="ECO:0000259" key="17">
    <source>
        <dbReference type="PROSITE" id="PS50885"/>
    </source>
</evidence>
<dbReference type="InterPro" id="IPR036890">
    <property type="entry name" value="HATPase_C_sf"/>
</dbReference>
<evidence type="ECO:0000256" key="10">
    <source>
        <dbReference type="ARBA" id="ARBA00022777"/>
    </source>
</evidence>
<dbReference type="SUPFAM" id="SSF47384">
    <property type="entry name" value="Homodimeric domain of signal transducing histidine kinase"/>
    <property type="match status" value="1"/>
</dbReference>
<keyword evidence="4" id="KW-1003">Cell membrane</keyword>
<evidence type="ECO:0000256" key="7">
    <source>
        <dbReference type="ARBA" id="ARBA00022679"/>
    </source>
</evidence>
<organism evidence="18 19">
    <name type="scientific">Acuticoccus mangrovi</name>
    <dbReference type="NCBI Taxonomy" id="2796142"/>
    <lineage>
        <taxon>Bacteria</taxon>
        <taxon>Pseudomonadati</taxon>
        <taxon>Pseudomonadota</taxon>
        <taxon>Alphaproteobacteria</taxon>
        <taxon>Hyphomicrobiales</taxon>
        <taxon>Amorphaceae</taxon>
        <taxon>Acuticoccus</taxon>
    </lineage>
</organism>
<keyword evidence="5" id="KW-0997">Cell inner membrane</keyword>
<evidence type="ECO:0000256" key="14">
    <source>
        <dbReference type="ARBA" id="ARBA00023136"/>
    </source>
</evidence>
<keyword evidence="12 15" id="KW-1133">Transmembrane helix</keyword>
<dbReference type="InterPro" id="IPR004358">
    <property type="entry name" value="Sig_transdc_His_kin-like_C"/>
</dbReference>
<evidence type="ECO:0000256" key="8">
    <source>
        <dbReference type="ARBA" id="ARBA00022692"/>
    </source>
</evidence>
<reference evidence="18" key="1">
    <citation type="submission" date="2020-12" db="EMBL/GenBank/DDBJ databases">
        <title>Bacterial taxonomy.</title>
        <authorList>
            <person name="Pan X."/>
        </authorList>
    </citation>
    <scope>NUCLEOTIDE SEQUENCE</scope>
    <source>
        <strain evidence="18">B2012</strain>
    </source>
</reference>
<accession>A0A934IKR1</accession>
<dbReference type="Pfam" id="PF00512">
    <property type="entry name" value="HisKA"/>
    <property type="match status" value="1"/>
</dbReference>
<evidence type="ECO:0000256" key="1">
    <source>
        <dbReference type="ARBA" id="ARBA00000085"/>
    </source>
</evidence>
<evidence type="ECO:0000256" key="3">
    <source>
        <dbReference type="ARBA" id="ARBA00012438"/>
    </source>
</evidence>
<dbReference type="PANTHER" id="PTHR44936:SF5">
    <property type="entry name" value="SENSOR HISTIDINE KINASE ENVZ"/>
    <property type="match status" value="1"/>
</dbReference>
<dbReference type="Pfam" id="PF02518">
    <property type="entry name" value="HATPase_c"/>
    <property type="match status" value="1"/>
</dbReference>
<dbReference type="InterPro" id="IPR036097">
    <property type="entry name" value="HisK_dim/P_sf"/>
</dbReference>
<evidence type="ECO:0000259" key="16">
    <source>
        <dbReference type="PROSITE" id="PS50109"/>
    </source>
</evidence>
<keyword evidence="6" id="KW-0597">Phosphoprotein</keyword>
<protein>
    <recommendedName>
        <fullName evidence="3">histidine kinase</fullName>
        <ecNumber evidence="3">2.7.13.3</ecNumber>
    </recommendedName>
</protein>
<evidence type="ECO:0000256" key="15">
    <source>
        <dbReference type="SAM" id="Phobius"/>
    </source>
</evidence>
<evidence type="ECO:0000256" key="13">
    <source>
        <dbReference type="ARBA" id="ARBA00023012"/>
    </source>
</evidence>
<keyword evidence="10" id="KW-0418">Kinase</keyword>
<dbReference type="EMBL" id="JAEKJA010000027">
    <property type="protein sequence ID" value="MBJ3778444.1"/>
    <property type="molecule type" value="Genomic_DNA"/>
</dbReference>
<dbReference type="GO" id="GO:0005886">
    <property type="term" value="C:plasma membrane"/>
    <property type="evidence" value="ECO:0007669"/>
    <property type="project" value="UniProtKB-SubCell"/>
</dbReference>
<name>A0A934IKR1_9HYPH</name>
<evidence type="ECO:0000256" key="11">
    <source>
        <dbReference type="ARBA" id="ARBA00022840"/>
    </source>
</evidence>
<keyword evidence="8 15" id="KW-0812">Transmembrane</keyword>
<dbReference type="InterPro" id="IPR003661">
    <property type="entry name" value="HisK_dim/P_dom"/>
</dbReference>
<dbReference type="PRINTS" id="PR00344">
    <property type="entry name" value="BCTRLSENSOR"/>
</dbReference>
<keyword evidence="9" id="KW-0547">Nucleotide-binding</keyword>
<dbReference type="RefSeq" id="WP_198884346.1">
    <property type="nucleotide sequence ID" value="NZ_JAEKJA010000027.1"/>
</dbReference>
<keyword evidence="14 15" id="KW-0472">Membrane</keyword>
<feature type="transmembrane region" description="Helical" evidence="15">
    <location>
        <begin position="136"/>
        <end position="157"/>
    </location>
</feature>